<dbReference type="PANTHER" id="PTHR33505">
    <property type="entry name" value="ZGC:162634"/>
    <property type="match status" value="1"/>
</dbReference>
<accession>A0A1I0C1V5</accession>
<evidence type="ECO:0000313" key="1">
    <source>
        <dbReference type="EMBL" id="SET12730.1"/>
    </source>
</evidence>
<dbReference type="GO" id="GO:0005829">
    <property type="term" value="C:cytosol"/>
    <property type="evidence" value="ECO:0007669"/>
    <property type="project" value="TreeGrafter"/>
</dbReference>
<keyword evidence="2" id="KW-1185">Reference proteome</keyword>
<sequence>MNVDPKLVELAACPICHHKLDYHTETSSFICHADKLIYPIRDGIAVLIKEEATHLTEL</sequence>
<dbReference type="Pfam" id="PF03966">
    <property type="entry name" value="Trm112p"/>
    <property type="match status" value="1"/>
</dbReference>
<protein>
    <submittedName>
        <fullName evidence="1">Uncharacterized protein</fullName>
    </submittedName>
</protein>
<dbReference type="EMBL" id="FOHV01000009">
    <property type="protein sequence ID" value="SET12730.1"/>
    <property type="molecule type" value="Genomic_DNA"/>
</dbReference>
<dbReference type="RefSeq" id="WP_093319098.1">
    <property type="nucleotide sequence ID" value="NZ_FOHV01000009.1"/>
</dbReference>
<evidence type="ECO:0000313" key="2">
    <source>
        <dbReference type="Proteomes" id="UP000242642"/>
    </source>
</evidence>
<name>A0A1I0C1V5_9GAMM</name>
<dbReference type="PANTHER" id="PTHR33505:SF4">
    <property type="entry name" value="PROTEIN PREY, MITOCHONDRIAL"/>
    <property type="match status" value="1"/>
</dbReference>
<dbReference type="SUPFAM" id="SSF158997">
    <property type="entry name" value="Trm112p-like"/>
    <property type="match status" value="1"/>
</dbReference>
<dbReference type="Proteomes" id="UP000242642">
    <property type="component" value="Unassembled WGS sequence"/>
</dbReference>
<reference evidence="2" key="1">
    <citation type="submission" date="2016-10" db="EMBL/GenBank/DDBJ databases">
        <authorList>
            <person name="Varghese N."/>
            <person name="Submissions S."/>
        </authorList>
    </citation>
    <scope>NUCLEOTIDE SEQUENCE [LARGE SCALE GENOMIC DNA]</scope>
    <source>
        <strain evidence="2">DSM 18579</strain>
    </source>
</reference>
<dbReference type="OrthoDB" id="9812205at2"/>
<organism evidence="1 2">
    <name type="scientific">Thorsellia anophelis DSM 18579</name>
    <dbReference type="NCBI Taxonomy" id="1123402"/>
    <lineage>
        <taxon>Bacteria</taxon>
        <taxon>Pseudomonadati</taxon>
        <taxon>Pseudomonadota</taxon>
        <taxon>Gammaproteobacteria</taxon>
        <taxon>Enterobacterales</taxon>
        <taxon>Thorselliaceae</taxon>
        <taxon>Thorsellia</taxon>
    </lineage>
</organism>
<dbReference type="STRING" id="1123402.SAMN02583745_01437"/>
<dbReference type="Gene3D" id="2.20.25.10">
    <property type="match status" value="1"/>
</dbReference>
<proteinExistence type="predicted"/>
<gene>
    <name evidence="1" type="ORF">SAMN02583745_01437</name>
</gene>
<dbReference type="InterPro" id="IPR005651">
    <property type="entry name" value="Trm112-like"/>
</dbReference>
<dbReference type="AlphaFoldDB" id="A0A1I0C1V5"/>